<evidence type="ECO:0000256" key="2">
    <source>
        <dbReference type="ARBA" id="ARBA00010487"/>
    </source>
</evidence>
<evidence type="ECO:0000256" key="6">
    <source>
        <dbReference type="SAM" id="MobiDB-lite"/>
    </source>
</evidence>
<dbReference type="PANTHER" id="PTHR21355:SF0">
    <property type="entry name" value="G-PROTEIN COUPLED RECEPTOR-ASSOCIATED PROTEIN LMBRD2"/>
    <property type="match status" value="1"/>
</dbReference>
<proteinExistence type="inferred from homology"/>
<sequence length="608" mass="67826">MPVLTVLLETCGLVGFTWWLLSRYRDPHVSTLAIAAVFLSWLLGFLGLLLLPIDMARHSPVDADQDDIPVFHGIWQALYWTTFVLSWALLPLLVEFTQNGEFQLDRRLASSLRRLLFHWSVVVAVGTAVMLYLLFIGHFTAQGLLGFAMAAANTYGLVWLIVLLGFGLVEIPRSLWMKRYPAIRLRGLYFRASQIHNERMEAIFLYEDVVRETRASYDRMLEAESASIVLTSDMQMTKTNLTHVLTLIQAEGRDGGAVKSKLYVATPSSPRKSTRSSSSQLAITTAPTPSEVVDLHRRVKAAQADLRGSEQAWVELCVQAEALAQQVKLTDGDGSGSERAAPPVGLFSTSDVSGQLRNMLDAVAHILQRVVLPPLYAFISLIAALGSLSILWSELTMSWSSKFSLFHLVAPNLDDQAATTELLSFGLLCYLVLCAYSSLFKLRSFGKFALRGHRNSSDLALLKTSIQQCRLQFALSYNFLLLVHQPQLTDTTAFHRLWNHMQVIHVLGRDFSVYTPALMVVLVICTLGNIYARVMKNLIGMEQYEQLIPGNVEHEAQIRKGEQLIQKGLEKQRRELVRRRSSRGYGYSTSMAQALLDGSEEGGDDAAA</sequence>
<keyword evidence="9" id="KW-1185">Reference proteome</keyword>
<name>A0A8K1CNL7_PYTOL</name>
<keyword evidence="5 7" id="KW-0472">Membrane</keyword>
<evidence type="ECO:0000313" key="9">
    <source>
        <dbReference type="Proteomes" id="UP000794436"/>
    </source>
</evidence>
<accession>A0A8K1CNL7</accession>
<dbReference type="GO" id="GO:0016020">
    <property type="term" value="C:membrane"/>
    <property type="evidence" value="ECO:0007669"/>
    <property type="project" value="UniProtKB-SubCell"/>
</dbReference>
<evidence type="ECO:0000256" key="3">
    <source>
        <dbReference type="ARBA" id="ARBA00022692"/>
    </source>
</evidence>
<protein>
    <recommendedName>
        <fullName evidence="10">LMBR1-like membrane protein</fullName>
    </recommendedName>
</protein>
<dbReference type="EMBL" id="SPLM01000007">
    <property type="protein sequence ID" value="TMW66789.1"/>
    <property type="molecule type" value="Genomic_DNA"/>
</dbReference>
<keyword evidence="4 7" id="KW-1133">Transmembrane helix</keyword>
<evidence type="ECO:0000256" key="5">
    <source>
        <dbReference type="ARBA" id="ARBA00023136"/>
    </source>
</evidence>
<evidence type="ECO:0008006" key="10">
    <source>
        <dbReference type="Google" id="ProtNLM"/>
    </source>
</evidence>
<dbReference type="Pfam" id="PF04791">
    <property type="entry name" value="LMBR1"/>
    <property type="match status" value="1"/>
</dbReference>
<comment type="subcellular location">
    <subcellularLocation>
        <location evidence="1">Membrane</location>
        <topology evidence="1">Multi-pass membrane protein</topology>
    </subcellularLocation>
</comment>
<feature type="transmembrane region" description="Helical" evidence="7">
    <location>
        <begin position="375"/>
        <end position="393"/>
    </location>
</feature>
<feature type="transmembrane region" description="Helical" evidence="7">
    <location>
        <begin position="6"/>
        <end position="22"/>
    </location>
</feature>
<feature type="transmembrane region" description="Helical" evidence="7">
    <location>
        <begin position="147"/>
        <end position="169"/>
    </location>
</feature>
<feature type="transmembrane region" description="Helical" evidence="7">
    <location>
        <begin position="511"/>
        <end position="532"/>
    </location>
</feature>
<evidence type="ECO:0000256" key="7">
    <source>
        <dbReference type="SAM" id="Phobius"/>
    </source>
</evidence>
<organism evidence="8 9">
    <name type="scientific">Pythium oligandrum</name>
    <name type="common">Mycoparasitic fungus</name>
    <dbReference type="NCBI Taxonomy" id="41045"/>
    <lineage>
        <taxon>Eukaryota</taxon>
        <taxon>Sar</taxon>
        <taxon>Stramenopiles</taxon>
        <taxon>Oomycota</taxon>
        <taxon>Peronosporomycetes</taxon>
        <taxon>Pythiales</taxon>
        <taxon>Pythiaceae</taxon>
        <taxon>Pythium</taxon>
    </lineage>
</organism>
<dbReference type="PANTHER" id="PTHR21355">
    <property type="entry name" value="G-PROTEIN COUPLED RECEPTOR-ASSOCIATED PROTEIN LMBRD2"/>
    <property type="match status" value="1"/>
</dbReference>
<comment type="similarity">
    <text evidence="2">Belongs to the LIMR family.</text>
</comment>
<dbReference type="InterPro" id="IPR006876">
    <property type="entry name" value="LMBR1-like_membr_prot"/>
</dbReference>
<feature type="region of interest" description="Disordered" evidence="6">
    <location>
        <begin position="266"/>
        <end position="285"/>
    </location>
</feature>
<dbReference type="AlphaFoldDB" id="A0A8K1CNL7"/>
<feature type="transmembrane region" description="Helical" evidence="7">
    <location>
        <begin position="73"/>
        <end position="94"/>
    </location>
</feature>
<keyword evidence="3 7" id="KW-0812">Transmembrane</keyword>
<reference evidence="8" key="1">
    <citation type="submission" date="2019-03" db="EMBL/GenBank/DDBJ databases">
        <title>Long read genome sequence of the mycoparasitic Pythium oligandrum ATCC 38472 isolated from sugarbeet rhizosphere.</title>
        <authorList>
            <person name="Gaulin E."/>
        </authorList>
    </citation>
    <scope>NUCLEOTIDE SEQUENCE</scope>
    <source>
        <strain evidence="8">ATCC 38472_TT</strain>
    </source>
</reference>
<dbReference type="Proteomes" id="UP000794436">
    <property type="component" value="Unassembled WGS sequence"/>
</dbReference>
<feature type="transmembrane region" description="Helical" evidence="7">
    <location>
        <begin position="115"/>
        <end position="135"/>
    </location>
</feature>
<dbReference type="InterPro" id="IPR051584">
    <property type="entry name" value="GPCR-associated_LMBR1"/>
</dbReference>
<dbReference type="OrthoDB" id="203099at2759"/>
<gene>
    <name evidence="8" type="ORF">Poli38472_014101</name>
</gene>
<feature type="transmembrane region" description="Helical" evidence="7">
    <location>
        <begin position="29"/>
        <end position="53"/>
    </location>
</feature>
<evidence type="ECO:0000256" key="4">
    <source>
        <dbReference type="ARBA" id="ARBA00022989"/>
    </source>
</evidence>
<feature type="transmembrane region" description="Helical" evidence="7">
    <location>
        <begin position="422"/>
        <end position="442"/>
    </location>
</feature>
<evidence type="ECO:0000313" key="8">
    <source>
        <dbReference type="EMBL" id="TMW66789.1"/>
    </source>
</evidence>
<feature type="compositionally biased region" description="Low complexity" evidence="6">
    <location>
        <begin position="266"/>
        <end position="279"/>
    </location>
</feature>
<evidence type="ECO:0000256" key="1">
    <source>
        <dbReference type="ARBA" id="ARBA00004141"/>
    </source>
</evidence>
<comment type="caution">
    <text evidence="8">The sequence shown here is derived from an EMBL/GenBank/DDBJ whole genome shotgun (WGS) entry which is preliminary data.</text>
</comment>